<keyword evidence="3" id="KW-1185">Reference proteome</keyword>
<protein>
    <recommendedName>
        <fullName evidence="1">DinB-like domain-containing protein</fullName>
    </recommendedName>
</protein>
<dbReference type="Gene3D" id="1.20.120.450">
    <property type="entry name" value="dinb family like domain"/>
    <property type="match status" value="1"/>
</dbReference>
<evidence type="ECO:0000259" key="1">
    <source>
        <dbReference type="Pfam" id="PF12867"/>
    </source>
</evidence>
<dbReference type="SUPFAM" id="SSF109854">
    <property type="entry name" value="DinB/YfiT-like putative metalloenzymes"/>
    <property type="match status" value="1"/>
</dbReference>
<comment type="caution">
    <text evidence="2">The sequence shown here is derived from an EMBL/GenBank/DDBJ whole genome shotgun (WGS) entry which is preliminary data.</text>
</comment>
<evidence type="ECO:0000313" key="3">
    <source>
        <dbReference type="Proteomes" id="UP000585638"/>
    </source>
</evidence>
<proteinExistence type="predicted"/>
<name>A0A7W9NKC3_9PSEU</name>
<dbReference type="RefSeq" id="WP_184867605.1">
    <property type="nucleotide sequence ID" value="NZ_JACHIR010000001.1"/>
</dbReference>
<accession>A0A7W9NKC3</accession>
<dbReference type="InterPro" id="IPR034660">
    <property type="entry name" value="DinB/YfiT-like"/>
</dbReference>
<dbReference type="Proteomes" id="UP000585638">
    <property type="component" value="Unassembled WGS sequence"/>
</dbReference>
<gene>
    <name evidence="2" type="ORF">BJ998_007061</name>
</gene>
<dbReference type="InterPro" id="IPR024775">
    <property type="entry name" value="DinB-like"/>
</dbReference>
<reference evidence="2 3" key="1">
    <citation type="submission" date="2020-08" db="EMBL/GenBank/DDBJ databases">
        <title>Sequencing the genomes of 1000 actinobacteria strains.</title>
        <authorList>
            <person name="Klenk H.-P."/>
        </authorList>
    </citation>
    <scope>NUCLEOTIDE SEQUENCE [LARGE SCALE GENOMIC DNA]</scope>
    <source>
        <strain evidence="2 3">DSM 43851</strain>
    </source>
</reference>
<organism evidence="2 3">
    <name type="scientific">Kutzneria kofuensis</name>
    <dbReference type="NCBI Taxonomy" id="103725"/>
    <lineage>
        <taxon>Bacteria</taxon>
        <taxon>Bacillati</taxon>
        <taxon>Actinomycetota</taxon>
        <taxon>Actinomycetes</taxon>
        <taxon>Pseudonocardiales</taxon>
        <taxon>Pseudonocardiaceae</taxon>
        <taxon>Kutzneria</taxon>
    </lineage>
</organism>
<dbReference type="EMBL" id="JACHIR010000001">
    <property type="protein sequence ID" value="MBB5895865.1"/>
    <property type="molecule type" value="Genomic_DNA"/>
</dbReference>
<dbReference type="Pfam" id="PF12867">
    <property type="entry name" value="DinB_2"/>
    <property type="match status" value="1"/>
</dbReference>
<evidence type="ECO:0000313" key="2">
    <source>
        <dbReference type="EMBL" id="MBB5895865.1"/>
    </source>
</evidence>
<feature type="domain" description="DinB-like" evidence="1">
    <location>
        <begin position="37"/>
        <end position="158"/>
    </location>
</feature>
<dbReference type="AlphaFoldDB" id="A0A7W9NKC3"/>
<sequence length="164" mass="18653">MDDLCAECGFRYDLDDATAAAGDIRRLAGEVAAVLGTPGDLATRRRPELWSPLEYACHLRDVFLVQRERVLQARRDNGFVCVTMGRDVRVEHEGYAEQNPDDVARQVTDAAQLFGNVLDRLGDDWDNEMVYSWPEPHRASLRWVAVHTVHEARHHLQDMRGQLA</sequence>